<evidence type="ECO:0000313" key="4">
    <source>
        <dbReference type="EMBL" id="MCS4558237.1"/>
    </source>
</evidence>
<dbReference type="CDD" id="cd01144">
    <property type="entry name" value="BtuF"/>
    <property type="match status" value="1"/>
</dbReference>
<evidence type="ECO:0000313" key="5">
    <source>
        <dbReference type="Proteomes" id="UP001201549"/>
    </source>
</evidence>
<feature type="domain" description="Fe/B12 periplasmic-binding" evidence="3">
    <location>
        <begin position="29"/>
        <end position="278"/>
    </location>
</feature>
<keyword evidence="5" id="KW-1185">Reference proteome</keyword>
<dbReference type="InterPro" id="IPR050902">
    <property type="entry name" value="ABC_Transporter_SBP"/>
</dbReference>
<dbReference type="PANTHER" id="PTHR30535">
    <property type="entry name" value="VITAMIN B12-BINDING PROTEIN"/>
    <property type="match status" value="1"/>
</dbReference>
<feature type="chain" id="PRO_5047097189" evidence="2">
    <location>
        <begin position="24"/>
        <end position="278"/>
    </location>
</feature>
<dbReference type="Proteomes" id="UP001201549">
    <property type="component" value="Unassembled WGS sequence"/>
</dbReference>
<organism evidence="4 5">
    <name type="scientific">Shewanella electrica</name>
    <dbReference type="NCBI Taxonomy" id="515560"/>
    <lineage>
        <taxon>Bacteria</taxon>
        <taxon>Pseudomonadati</taxon>
        <taxon>Pseudomonadota</taxon>
        <taxon>Gammaproteobacteria</taxon>
        <taxon>Alteromonadales</taxon>
        <taxon>Shewanellaceae</taxon>
        <taxon>Shewanella</taxon>
    </lineage>
</organism>
<feature type="signal peptide" evidence="2">
    <location>
        <begin position="1"/>
        <end position="23"/>
    </location>
</feature>
<protein>
    <submittedName>
        <fullName evidence="4">Cobalamin-binding protein</fullName>
    </submittedName>
</protein>
<evidence type="ECO:0000256" key="2">
    <source>
        <dbReference type="SAM" id="SignalP"/>
    </source>
</evidence>
<dbReference type="InterPro" id="IPR002491">
    <property type="entry name" value="ABC_transptr_periplasmic_BD"/>
</dbReference>
<dbReference type="PROSITE" id="PS50983">
    <property type="entry name" value="FE_B12_PBP"/>
    <property type="match status" value="1"/>
</dbReference>
<comment type="caution">
    <text evidence="4">The sequence shown here is derived from an EMBL/GenBank/DDBJ whole genome shotgun (WGS) entry which is preliminary data.</text>
</comment>
<accession>A0ABT2FPH1</accession>
<dbReference type="PANTHER" id="PTHR30535:SF34">
    <property type="entry name" value="MOLYBDATE-BINDING PROTEIN MOLA"/>
    <property type="match status" value="1"/>
</dbReference>
<evidence type="ECO:0000256" key="1">
    <source>
        <dbReference type="ARBA" id="ARBA00022729"/>
    </source>
</evidence>
<dbReference type="RefSeq" id="WP_238898123.1">
    <property type="nucleotide sequence ID" value="NZ_JAKOGG010000018.1"/>
</dbReference>
<dbReference type="NCBIfam" id="NF038402">
    <property type="entry name" value="TroA_like"/>
    <property type="match status" value="1"/>
</dbReference>
<name>A0ABT2FPH1_9GAMM</name>
<sequence>MNVNVKACCWLLACWLTSTCVAAAEPPLRIVALAPHAVELLYAIGAGDELVAATEHADYPEQAKQLPRIGGYAGIQLDKLLALKPDLVVAWQDGNRNQDIERMQQLGLRVYLSHPQTLAQVADELERLGELTHHQAQATAAAQQYRQQLTALRRDNAAKRPVKVFYQLWSNPLMTVAGDSWVQQILAVCQADNVFSDAASDYPQVSLENVLLRQPEVILNTDETGNPQSIDWQQWPEIPAVKQQHIITLNADLLQRPTPRAIDGIAQLCSALDSVRQQ</sequence>
<reference evidence="4 5" key="1">
    <citation type="submission" date="2022-02" db="EMBL/GenBank/DDBJ databases">
        <authorList>
            <person name="Zhuang L."/>
        </authorList>
    </citation>
    <scope>NUCLEOTIDE SEQUENCE [LARGE SCALE GENOMIC DNA]</scope>
    <source>
        <strain evidence="4 5">C32</strain>
    </source>
</reference>
<dbReference type="Gene3D" id="3.40.50.1980">
    <property type="entry name" value="Nitrogenase molybdenum iron protein domain"/>
    <property type="match status" value="2"/>
</dbReference>
<proteinExistence type="predicted"/>
<dbReference type="SUPFAM" id="SSF53807">
    <property type="entry name" value="Helical backbone' metal receptor"/>
    <property type="match status" value="1"/>
</dbReference>
<reference evidence="5" key="2">
    <citation type="submission" date="2023-07" db="EMBL/GenBank/DDBJ databases">
        <title>Shewanella mangrovi sp. nov., an acetaldehyde- degrading bacterium isolated from mangrove sediment.</title>
        <authorList>
            <person name="Liu Y."/>
        </authorList>
    </citation>
    <scope>NUCLEOTIDE SEQUENCE [LARGE SCALE GENOMIC DNA]</scope>
    <source>
        <strain evidence="5">C32</strain>
    </source>
</reference>
<dbReference type="EMBL" id="JAKOGG010000018">
    <property type="protein sequence ID" value="MCS4558237.1"/>
    <property type="molecule type" value="Genomic_DNA"/>
</dbReference>
<dbReference type="InterPro" id="IPR054828">
    <property type="entry name" value="Vit_B12_bind_prot"/>
</dbReference>
<gene>
    <name evidence="4" type="ORF">L9G74_17495</name>
</gene>
<evidence type="ECO:0000259" key="3">
    <source>
        <dbReference type="PROSITE" id="PS50983"/>
    </source>
</evidence>
<dbReference type="Pfam" id="PF01497">
    <property type="entry name" value="Peripla_BP_2"/>
    <property type="match status" value="1"/>
</dbReference>
<keyword evidence="1 2" id="KW-0732">Signal</keyword>